<sequence>MGFGAASTGNEVAGRYRGVIWGRTFLITGVSPLSLGSQLATVLAAHSPALLILASRTLTKIEAVAARISAVHPNVKIACVQVDFSSFPSVRKAVKEIEEVLKGAGQGIHVLFNNAGINISERYLASEGGNMELQFVTNHLGPFLFTNLLLPYLMPSGASTYQSRIINTSSEAHRLSPIRFSDLNQEPGTVIPEEEEPRQGLPVGILRRDGRYEPMIAYGMSKCANLLMVVGLREKLDGRGFGFWAVNPGNIMTDLPRGLDEQAKANLKGIKDWKTHDQGVATLLFAALCPGLKHDMGIYLDDCTIKKPSRWAVDKEAAEKLWKLSEEVVGLGKGGSRL</sequence>
<dbReference type="InterPro" id="IPR036291">
    <property type="entry name" value="NAD(P)-bd_dom_sf"/>
</dbReference>
<dbReference type="OrthoDB" id="191139at2759"/>
<dbReference type="PANTHER" id="PTHR43157">
    <property type="entry name" value="PHOSPHATIDYLINOSITOL-GLYCAN BIOSYNTHESIS CLASS F PROTEIN-RELATED"/>
    <property type="match status" value="1"/>
</dbReference>
<accession>A0A9N9KQX5</accession>
<evidence type="ECO:0000313" key="3">
    <source>
        <dbReference type="Proteomes" id="UP000696280"/>
    </source>
</evidence>
<evidence type="ECO:0000256" key="1">
    <source>
        <dbReference type="ARBA" id="ARBA00023002"/>
    </source>
</evidence>
<dbReference type="PANTHER" id="PTHR43157:SF31">
    <property type="entry name" value="PHOSPHATIDYLINOSITOL-GLYCAN BIOSYNTHESIS CLASS F PROTEIN"/>
    <property type="match status" value="1"/>
</dbReference>
<proteinExistence type="predicted"/>
<keyword evidence="1" id="KW-0560">Oxidoreductase</keyword>
<evidence type="ECO:0008006" key="4">
    <source>
        <dbReference type="Google" id="ProtNLM"/>
    </source>
</evidence>
<comment type="caution">
    <text evidence="2">The sequence shown here is derived from an EMBL/GenBank/DDBJ whole genome shotgun (WGS) entry which is preliminary data.</text>
</comment>
<dbReference type="InterPro" id="IPR002347">
    <property type="entry name" value="SDR_fam"/>
</dbReference>
<reference evidence="2" key="1">
    <citation type="submission" date="2021-07" db="EMBL/GenBank/DDBJ databases">
        <authorList>
            <person name="Durling M."/>
        </authorList>
    </citation>
    <scope>NUCLEOTIDE SEQUENCE</scope>
</reference>
<dbReference type="Proteomes" id="UP000696280">
    <property type="component" value="Unassembled WGS sequence"/>
</dbReference>
<dbReference type="Gene3D" id="3.40.50.720">
    <property type="entry name" value="NAD(P)-binding Rossmann-like Domain"/>
    <property type="match status" value="1"/>
</dbReference>
<organism evidence="2 3">
    <name type="scientific">Hymenoscyphus fraxineus</name>
    <dbReference type="NCBI Taxonomy" id="746836"/>
    <lineage>
        <taxon>Eukaryota</taxon>
        <taxon>Fungi</taxon>
        <taxon>Dikarya</taxon>
        <taxon>Ascomycota</taxon>
        <taxon>Pezizomycotina</taxon>
        <taxon>Leotiomycetes</taxon>
        <taxon>Helotiales</taxon>
        <taxon>Helotiaceae</taxon>
        <taxon>Hymenoscyphus</taxon>
    </lineage>
</organism>
<dbReference type="Pfam" id="PF00106">
    <property type="entry name" value="adh_short"/>
    <property type="match status" value="1"/>
</dbReference>
<evidence type="ECO:0000313" key="2">
    <source>
        <dbReference type="EMBL" id="CAG8951791.1"/>
    </source>
</evidence>
<dbReference type="SUPFAM" id="SSF51735">
    <property type="entry name" value="NAD(P)-binding Rossmann-fold domains"/>
    <property type="match status" value="1"/>
</dbReference>
<gene>
    <name evidence="2" type="ORF">HYFRA_00005595</name>
</gene>
<dbReference type="GO" id="GO:0016491">
    <property type="term" value="F:oxidoreductase activity"/>
    <property type="evidence" value="ECO:0007669"/>
    <property type="project" value="UniProtKB-KW"/>
</dbReference>
<protein>
    <recommendedName>
        <fullName evidence="4">NAD(P)-binding protein</fullName>
    </recommendedName>
</protein>
<keyword evidence="3" id="KW-1185">Reference proteome</keyword>
<name>A0A9N9KQX5_9HELO</name>
<dbReference type="EMBL" id="CAJVRL010000044">
    <property type="protein sequence ID" value="CAG8951791.1"/>
    <property type="molecule type" value="Genomic_DNA"/>
</dbReference>
<dbReference type="AlphaFoldDB" id="A0A9N9KQX5"/>